<accession>A0A2Z7BEH2</accession>
<sequence>MGSELIRAEAGFEDLNTSADRHLAYFRTRHYLSPSPIPSKPLLFTEHYFSDLPSISAVFWSKTGGAELVLLRSFDCYQLSDLIQRVGGARRNPCVREFLRQLTQEFLSSFELLDLSSQAVPAVFA</sequence>
<dbReference type="Proteomes" id="UP000250235">
    <property type="component" value="Unassembled WGS sequence"/>
</dbReference>
<evidence type="ECO:0000313" key="2">
    <source>
        <dbReference type="Proteomes" id="UP000250235"/>
    </source>
</evidence>
<gene>
    <name evidence="1" type="ORF">F511_24560</name>
</gene>
<organism evidence="1 2">
    <name type="scientific">Dorcoceras hygrometricum</name>
    <dbReference type="NCBI Taxonomy" id="472368"/>
    <lineage>
        <taxon>Eukaryota</taxon>
        <taxon>Viridiplantae</taxon>
        <taxon>Streptophyta</taxon>
        <taxon>Embryophyta</taxon>
        <taxon>Tracheophyta</taxon>
        <taxon>Spermatophyta</taxon>
        <taxon>Magnoliopsida</taxon>
        <taxon>eudicotyledons</taxon>
        <taxon>Gunneridae</taxon>
        <taxon>Pentapetalae</taxon>
        <taxon>asterids</taxon>
        <taxon>lamiids</taxon>
        <taxon>Lamiales</taxon>
        <taxon>Gesneriaceae</taxon>
        <taxon>Didymocarpoideae</taxon>
        <taxon>Trichosporeae</taxon>
        <taxon>Loxocarpinae</taxon>
        <taxon>Dorcoceras</taxon>
    </lineage>
</organism>
<dbReference type="EMBL" id="KV008309">
    <property type="protein sequence ID" value="KZV30347.1"/>
    <property type="molecule type" value="Genomic_DNA"/>
</dbReference>
<protein>
    <submittedName>
        <fullName evidence="1">Uncharacterized protein</fullName>
    </submittedName>
</protein>
<name>A0A2Z7BEH2_9LAMI</name>
<proteinExistence type="predicted"/>
<reference evidence="1 2" key="1">
    <citation type="journal article" date="2015" name="Proc. Natl. Acad. Sci. U.S.A.">
        <title>The resurrection genome of Boea hygrometrica: A blueprint for survival of dehydration.</title>
        <authorList>
            <person name="Xiao L."/>
            <person name="Yang G."/>
            <person name="Zhang L."/>
            <person name="Yang X."/>
            <person name="Zhao S."/>
            <person name="Ji Z."/>
            <person name="Zhou Q."/>
            <person name="Hu M."/>
            <person name="Wang Y."/>
            <person name="Chen M."/>
            <person name="Xu Y."/>
            <person name="Jin H."/>
            <person name="Xiao X."/>
            <person name="Hu G."/>
            <person name="Bao F."/>
            <person name="Hu Y."/>
            <person name="Wan P."/>
            <person name="Li L."/>
            <person name="Deng X."/>
            <person name="Kuang T."/>
            <person name="Xiang C."/>
            <person name="Zhu J.K."/>
            <person name="Oliver M.J."/>
            <person name="He Y."/>
        </authorList>
    </citation>
    <scope>NUCLEOTIDE SEQUENCE [LARGE SCALE GENOMIC DNA]</scope>
    <source>
        <strain evidence="2">cv. XS01</strain>
    </source>
</reference>
<evidence type="ECO:0000313" key="1">
    <source>
        <dbReference type="EMBL" id="KZV30347.1"/>
    </source>
</evidence>
<keyword evidence="2" id="KW-1185">Reference proteome</keyword>
<dbReference type="AlphaFoldDB" id="A0A2Z7BEH2"/>